<evidence type="ECO:0000313" key="4">
    <source>
        <dbReference type="Proteomes" id="UP000199518"/>
    </source>
</evidence>
<dbReference type="RefSeq" id="WP_092055335.1">
    <property type="nucleotide sequence ID" value="NZ_FOQD01000019.1"/>
</dbReference>
<sequence length="344" mass="38251">MLRCFAFLRILLLATPVLLLPAVSFAQLVPGSGTLVNQDKMEDPKFIYTPNLPKSSKEEDEQVRYPLGGSNNGMWFESPKRGSPDSVKWVEAPVGALPGSTGCLYLRTRDSGVPGHPGYNFRKEGVHQAQDDFIMKARPLSVSSSPSTVVRVYLPAWENWEQRNGVSFGLRAGMQGPMEKEKETIGRKLFGRGRMTKVTEMEPYYPGFFIQFIPGNDPNNKTGQPYAMILLRSDELGHEMQGPVIREPGWWTLGMSVTPDSRVHYYASPGVDDLTQADYIRSSIPYGIRGTTFNTIFFNVCSADNGQSWSTPWIIDDPSVYAGTGNYAPTQQAQIPAAPQQQQQ</sequence>
<evidence type="ECO:0000256" key="2">
    <source>
        <dbReference type="SAM" id="SignalP"/>
    </source>
</evidence>
<keyword evidence="2" id="KW-0732">Signal</keyword>
<evidence type="ECO:0000313" key="3">
    <source>
        <dbReference type="EMBL" id="SFJ38712.1"/>
    </source>
</evidence>
<protein>
    <submittedName>
        <fullName evidence="3">Uncharacterized protein</fullName>
    </submittedName>
</protein>
<dbReference type="EMBL" id="FOQD01000019">
    <property type="protein sequence ID" value="SFJ38712.1"/>
    <property type="molecule type" value="Genomic_DNA"/>
</dbReference>
<keyword evidence="4" id="KW-1185">Reference proteome</keyword>
<organism evidence="3 4">
    <name type="scientific">Planctomicrobium piriforme</name>
    <dbReference type="NCBI Taxonomy" id="1576369"/>
    <lineage>
        <taxon>Bacteria</taxon>
        <taxon>Pseudomonadati</taxon>
        <taxon>Planctomycetota</taxon>
        <taxon>Planctomycetia</taxon>
        <taxon>Planctomycetales</taxon>
        <taxon>Planctomycetaceae</taxon>
        <taxon>Planctomicrobium</taxon>
    </lineage>
</organism>
<gene>
    <name evidence="3" type="ORF">SAMN05421753_11987</name>
</gene>
<proteinExistence type="predicted"/>
<feature type="signal peptide" evidence="2">
    <location>
        <begin position="1"/>
        <end position="26"/>
    </location>
</feature>
<dbReference type="OrthoDB" id="242701at2"/>
<name>A0A1I3QYY9_9PLAN</name>
<feature type="chain" id="PRO_5011515599" evidence="2">
    <location>
        <begin position="27"/>
        <end position="344"/>
    </location>
</feature>
<dbReference type="AlphaFoldDB" id="A0A1I3QYY9"/>
<feature type="region of interest" description="Disordered" evidence="1">
    <location>
        <begin position="325"/>
        <end position="344"/>
    </location>
</feature>
<reference evidence="4" key="1">
    <citation type="submission" date="2016-10" db="EMBL/GenBank/DDBJ databases">
        <authorList>
            <person name="Varghese N."/>
            <person name="Submissions S."/>
        </authorList>
    </citation>
    <scope>NUCLEOTIDE SEQUENCE [LARGE SCALE GENOMIC DNA]</scope>
    <source>
        <strain evidence="4">DSM 26348</strain>
    </source>
</reference>
<dbReference type="Proteomes" id="UP000199518">
    <property type="component" value="Unassembled WGS sequence"/>
</dbReference>
<feature type="compositionally biased region" description="Low complexity" evidence="1">
    <location>
        <begin position="328"/>
        <end position="344"/>
    </location>
</feature>
<accession>A0A1I3QYY9</accession>
<evidence type="ECO:0000256" key="1">
    <source>
        <dbReference type="SAM" id="MobiDB-lite"/>
    </source>
</evidence>